<proteinExistence type="predicted"/>
<dbReference type="EMBL" id="JACJQU010000005">
    <property type="protein sequence ID" value="MBD2294229.1"/>
    <property type="molecule type" value="Genomic_DNA"/>
</dbReference>
<gene>
    <name evidence="1" type="ORF">H6G06_12170</name>
</gene>
<comment type="caution">
    <text evidence="1">The sequence shown here is derived from an EMBL/GenBank/DDBJ whole genome shotgun (WGS) entry which is preliminary data.</text>
</comment>
<dbReference type="Proteomes" id="UP000662185">
    <property type="component" value="Unassembled WGS sequence"/>
</dbReference>
<organism evidence="1 2">
    <name type="scientific">Anabaena sphaerica FACHB-251</name>
    <dbReference type="NCBI Taxonomy" id="2692883"/>
    <lineage>
        <taxon>Bacteria</taxon>
        <taxon>Bacillati</taxon>
        <taxon>Cyanobacteriota</taxon>
        <taxon>Cyanophyceae</taxon>
        <taxon>Nostocales</taxon>
        <taxon>Nostocaceae</taxon>
        <taxon>Anabaena</taxon>
    </lineage>
</organism>
<evidence type="ECO:0000313" key="1">
    <source>
        <dbReference type="EMBL" id="MBD2294229.1"/>
    </source>
</evidence>
<name>A0A927A151_9NOST</name>
<keyword evidence="2" id="KW-1185">Reference proteome</keyword>
<dbReference type="RefSeq" id="WP_190560404.1">
    <property type="nucleotide sequence ID" value="NZ_JACJQU010000005.1"/>
</dbReference>
<sequence length="214" mass="24324">MKFKNLILLFPIITSLFIPLVSLELFNSGIALGKTNKRPIIKGYCGKQKCETLFQQLTKLYLEYTKEYEKQCPPNQIIGLAIYKHDQNQKVYFTCWNPKKEKDGNRYGSYLGSLPTPGNENKFLTPLPTNSPNNQYNQYLQKNYANELKKAQFRCATNGGNFNLLTSEDQKNIELQCYFQAGVSLIDVNNDWVSDGEATRGAGVDQILGTFPIP</sequence>
<dbReference type="AlphaFoldDB" id="A0A927A151"/>
<reference evidence="2" key="1">
    <citation type="journal article" date="2020" name="ISME J.">
        <title>Comparative genomics reveals insights into cyanobacterial evolution and habitat adaptation.</title>
        <authorList>
            <person name="Chen M.Y."/>
            <person name="Teng W.K."/>
            <person name="Zhao L."/>
            <person name="Hu C.X."/>
            <person name="Zhou Y.K."/>
            <person name="Han B.P."/>
            <person name="Song L.R."/>
            <person name="Shu W.S."/>
        </authorList>
    </citation>
    <scope>NUCLEOTIDE SEQUENCE [LARGE SCALE GENOMIC DNA]</scope>
    <source>
        <strain evidence="2">FACHB-251</strain>
    </source>
</reference>
<evidence type="ECO:0000313" key="2">
    <source>
        <dbReference type="Proteomes" id="UP000662185"/>
    </source>
</evidence>
<protein>
    <submittedName>
        <fullName evidence="1">Uncharacterized protein</fullName>
    </submittedName>
</protein>
<accession>A0A927A151</accession>